<sequence>MQEFIFCEITEQEVCQLLSSSSIKASGLYGLPAKLIKLASPYIAKSLTTIFNRSISTGIFPFEWKNARVTPIYKSGPKSNMDNYRPISIILVIAKTMEKLVHNQVYSYLQRANILTNAQHGFRPLHSTVTALLKMTNHCYQNMDEGLINGVVFLDLKKAFDTVDHGILLKKLYLYGVRGKAHDWFRSYLSNRTQYCQVNGKRSEPRTIITGIPQGSILGPLLFLVYIKNDLPNCLKSADCDMFADDIQLGMANKDVKVIFEMLNDDLANISVWMVANKLSLNKCKTEYMFIGSHQKLKQCNSELQIKLEIRLFNE</sequence>
<keyword evidence="2" id="KW-1185">Reference proteome</keyword>
<name>A0A7D9D7P0_PARCT</name>
<dbReference type="OrthoDB" id="5985125at2759"/>
<dbReference type="AlphaFoldDB" id="A0A7D9D7P0"/>
<accession>A0A7D9D7P0</accession>
<comment type="caution">
    <text evidence="1">The sequence shown here is derived from an EMBL/GenBank/DDBJ whole genome shotgun (WGS) entry which is preliminary data.</text>
</comment>
<dbReference type="CDD" id="cd01650">
    <property type="entry name" value="RT_nLTR_like"/>
    <property type="match status" value="1"/>
</dbReference>
<protein>
    <submittedName>
        <fullName evidence="1">Uncharacterized protein</fullName>
    </submittedName>
</protein>
<dbReference type="PROSITE" id="PS50878">
    <property type="entry name" value="RT_POL"/>
    <property type="match status" value="1"/>
</dbReference>
<dbReference type="PANTHER" id="PTHR33332">
    <property type="entry name" value="REVERSE TRANSCRIPTASE DOMAIN-CONTAINING PROTEIN"/>
    <property type="match status" value="1"/>
</dbReference>
<reference evidence="1" key="1">
    <citation type="submission" date="2020-04" db="EMBL/GenBank/DDBJ databases">
        <authorList>
            <person name="Alioto T."/>
            <person name="Alioto T."/>
            <person name="Gomez Garrido J."/>
        </authorList>
    </citation>
    <scope>NUCLEOTIDE SEQUENCE</scope>
    <source>
        <strain evidence="1">A484AB</strain>
    </source>
</reference>
<evidence type="ECO:0000313" key="2">
    <source>
        <dbReference type="Proteomes" id="UP001152795"/>
    </source>
</evidence>
<dbReference type="Proteomes" id="UP001152795">
    <property type="component" value="Unassembled WGS sequence"/>
</dbReference>
<dbReference type="InterPro" id="IPR043502">
    <property type="entry name" value="DNA/RNA_pol_sf"/>
</dbReference>
<organism evidence="1 2">
    <name type="scientific">Paramuricea clavata</name>
    <name type="common">Red gorgonian</name>
    <name type="synonym">Violescent sea-whip</name>
    <dbReference type="NCBI Taxonomy" id="317549"/>
    <lineage>
        <taxon>Eukaryota</taxon>
        <taxon>Metazoa</taxon>
        <taxon>Cnidaria</taxon>
        <taxon>Anthozoa</taxon>
        <taxon>Octocorallia</taxon>
        <taxon>Malacalcyonacea</taxon>
        <taxon>Plexauridae</taxon>
        <taxon>Paramuricea</taxon>
    </lineage>
</organism>
<dbReference type="Pfam" id="PF00078">
    <property type="entry name" value="RVT_1"/>
    <property type="match status" value="1"/>
</dbReference>
<dbReference type="SUPFAM" id="SSF56672">
    <property type="entry name" value="DNA/RNA polymerases"/>
    <property type="match status" value="1"/>
</dbReference>
<gene>
    <name evidence="1" type="ORF">PACLA_8A031151</name>
</gene>
<proteinExistence type="predicted"/>
<evidence type="ECO:0000313" key="1">
    <source>
        <dbReference type="EMBL" id="CAB3978777.1"/>
    </source>
</evidence>
<dbReference type="InterPro" id="IPR000477">
    <property type="entry name" value="RT_dom"/>
</dbReference>
<dbReference type="EMBL" id="CACRXK020000141">
    <property type="protein sequence ID" value="CAB3978777.1"/>
    <property type="molecule type" value="Genomic_DNA"/>
</dbReference>